<evidence type="ECO:0000256" key="2">
    <source>
        <dbReference type="SAM" id="MobiDB-lite"/>
    </source>
</evidence>
<feature type="domain" description="EH" evidence="3">
    <location>
        <begin position="22"/>
        <end position="110"/>
    </location>
</feature>
<proteinExistence type="predicted"/>
<dbReference type="Proteomes" id="UP000007875">
    <property type="component" value="Unassembled WGS sequence"/>
</dbReference>
<reference evidence="5" key="2">
    <citation type="submission" date="2025-08" db="UniProtKB">
        <authorList>
            <consortium name="Ensembl"/>
        </authorList>
    </citation>
    <scope>IDENTIFICATION</scope>
</reference>
<dbReference type="HOGENOM" id="CLU_1582113_0_0_1"/>
<sequence>MSLDLSTFTLPSNDNWLVHGNEKSKYENIFESLGPVGGQLPGDKVKPVLLNSKLPLDTLGKVWELSDINQDGFLDKEEFCVAMYLVYRAIDKEPVPSTLPANLIPPSKRTFPSILAPSNANRKEKVLPGAVSVLPTLPSSPLTNRQGSVSSTASPKHAPSVQSSSNQVP</sequence>
<evidence type="ECO:0008006" key="7">
    <source>
        <dbReference type="Google" id="ProtNLM"/>
    </source>
</evidence>
<dbReference type="Gene3D" id="1.10.238.10">
    <property type="entry name" value="EF-hand"/>
    <property type="match status" value="1"/>
</dbReference>
<dbReference type="PROSITE" id="PS50222">
    <property type="entry name" value="EF_HAND_2"/>
    <property type="match status" value="1"/>
</dbReference>
<dbReference type="STRING" id="51511.ENSCSAVP00000011831"/>
<dbReference type="PROSITE" id="PS50031">
    <property type="entry name" value="EH"/>
    <property type="match status" value="1"/>
</dbReference>
<evidence type="ECO:0000313" key="5">
    <source>
        <dbReference type="Ensembl" id="ENSCSAVP00000011831.1"/>
    </source>
</evidence>
<name>H2Z2L9_CIOSA</name>
<dbReference type="GO" id="GO:0016197">
    <property type="term" value="P:endosomal transport"/>
    <property type="evidence" value="ECO:0007669"/>
    <property type="project" value="TreeGrafter"/>
</dbReference>
<dbReference type="GO" id="GO:0005886">
    <property type="term" value="C:plasma membrane"/>
    <property type="evidence" value="ECO:0007669"/>
    <property type="project" value="TreeGrafter"/>
</dbReference>
<dbReference type="eggNOG" id="KOG0998">
    <property type="taxonomic scope" value="Eukaryota"/>
</dbReference>
<dbReference type="GO" id="GO:0005509">
    <property type="term" value="F:calcium ion binding"/>
    <property type="evidence" value="ECO:0007669"/>
    <property type="project" value="InterPro"/>
</dbReference>
<dbReference type="SMART" id="SM00027">
    <property type="entry name" value="EH"/>
    <property type="match status" value="1"/>
</dbReference>
<dbReference type="InterPro" id="IPR011992">
    <property type="entry name" value="EF-hand-dom_pair"/>
</dbReference>
<dbReference type="SUPFAM" id="SSF47473">
    <property type="entry name" value="EF-hand"/>
    <property type="match status" value="1"/>
</dbReference>
<dbReference type="CDD" id="cd00052">
    <property type="entry name" value="EH"/>
    <property type="match status" value="1"/>
</dbReference>
<dbReference type="InParanoid" id="H2Z2L9"/>
<dbReference type="PROSITE" id="PS00018">
    <property type="entry name" value="EF_HAND_1"/>
    <property type="match status" value="1"/>
</dbReference>
<dbReference type="PANTHER" id="PTHR11216">
    <property type="entry name" value="EH DOMAIN"/>
    <property type="match status" value="1"/>
</dbReference>
<reference evidence="5" key="3">
    <citation type="submission" date="2025-09" db="UniProtKB">
        <authorList>
            <consortium name="Ensembl"/>
        </authorList>
    </citation>
    <scope>IDENTIFICATION</scope>
</reference>
<dbReference type="AlphaFoldDB" id="H2Z2L9"/>
<accession>H2Z2L9</accession>
<protein>
    <recommendedName>
        <fullName evidence="7">EH domain-containing protein</fullName>
    </recommendedName>
</protein>
<keyword evidence="1" id="KW-0106">Calcium</keyword>
<dbReference type="OMA" id="GNEKSKY"/>
<dbReference type="InterPro" id="IPR002048">
    <property type="entry name" value="EF_hand_dom"/>
</dbReference>
<evidence type="ECO:0000259" key="3">
    <source>
        <dbReference type="PROSITE" id="PS50031"/>
    </source>
</evidence>
<dbReference type="GeneTree" id="ENSGT00940000155438"/>
<evidence type="ECO:0000259" key="4">
    <source>
        <dbReference type="PROSITE" id="PS50222"/>
    </source>
</evidence>
<dbReference type="Ensembl" id="ENSCSAVT00000011969.1">
    <property type="protein sequence ID" value="ENSCSAVP00000011831.1"/>
    <property type="gene ID" value="ENSCSAVG00000006941.1"/>
</dbReference>
<evidence type="ECO:0000313" key="6">
    <source>
        <dbReference type="Proteomes" id="UP000007875"/>
    </source>
</evidence>
<dbReference type="GO" id="GO:0006897">
    <property type="term" value="P:endocytosis"/>
    <property type="evidence" value="ECO:0007669"/>
    <property type="project" value="TreeGrafter"/>
</dbReference>
<dbReference type="GO" id="GO:0005737">
    <property type="term" value="C:cytoplasm"/>
    <property type="evidence" value="ECO:0007669"/>
    <property type="project" value="TreeGrafter"/>
</dbReference>
<evidence type="ECO:0000256" key="1">
    <source>
        <dbReference type="ARBA" id="ARBA00022837"/>
    </source>
</evidence>
<keyword evidence="6" id="KW-1185">Reference proteome</keyword>
<dbReference type="InterPro" id="IPR018247">
    <property type="entry name" value="EF_Hand_1_Ca_BS"/>
</dbReference>
<dbReference type="InterPro" id="IPR000261">
    <property type="entry name" value="EH_dom"/>
</dbReference>
<reference evidence="6" key="1">
    <citation type="submission" date="2003-08" db="EMBL/GenBank/DDBJ databases">
        <authorList>
            <person name="Birren B."/>
            <person name="Nusbaum C."/>
            <person name="Abebe A."/>
            <person name="Abouelleil A."/>
            <person name="Adekoya E."/>
            <person name="Ait-zahra M."/>
            <person name="Allen N."/>
            <person name="Allen T."/>
            <person name="An P."/>
            <person name="Anderson M."/>
            <person name="Anderson S."/>
            <person name="Arachchi H."/>
            <person name="Armbruster J."/>
            <person name="Bachantsang P."/>
            <person name="Baldwin J."/>
            <person name="Barry A."/>
            <person name="Bayul T."/>
            <person name="Blitshsteyn B."/>
            <person name="Bloom T."/>
            <person name="Blye J."/>
            <person name="Boguslavskiy L."/>
            <person name="Borowsky M."/>
            <person name="Boukhgalter B."/>
            <person name="Brunache A."/>
            <person name="Butler J."/>
            <person name="Calixte N."/>
            <person name="Calvo S."/>
            <person name="Camarata J."/>
            <person name="Campo K."/>
            <person name="Chang J."/>
            <person name="Cheshatsang Y."/>
            <person name="Citroen M."/>
            <person name="Collymore A."/>
            <person name="Considine T."/>
            <person name="Cook A."/>
            <person name="Cooke P."/>
            <person name="Corum B."/>
            <person name="Cuomo C."/>
            <person name="David R."/>
            <person name="Dawoe T."/>
            <person name="Degray S."/>
            <person name="Dodge S."/>
            <person name="Dooley K."/>
            <person name="Dorje P."/>
            <person name="Dorjee K."/>
            <person name="Dorris L."/>
            <person name="Duffey N."/>
            <person name="Dupes A."/>
            <person name="Elkins T."/>
            <person name="Engels R."/>
            <person name="Erickson J."/>
            <person name="Farina A."/>
            <person name="Faro S."/>
            <person name="Ferreira P."/>
            <person name="Fischer H."/>
            <person name="Fitzgerald M."/>
            <person name="Foley K."/>
            <person name="Gage D."/>
            <person name="Galagan J."/>
            <person name="Gearin G."/>
            <person name="Gnerre S."/>
            <person name="Gnirke A."/>
            <person name="Goyette A."/>
            <person name="Graham J."/>
            <person name="Grandbois E."/>
            <person name="Gyaltsen K."/>
            <person name="Hafez N."/>
            <person name="Hagopian D."/>
            <person name="Hagos B."/>
            <person name="Hall J."/>
            <person name="Hatcher B."/>
            <person name="Heller A."/>
            <person name="Higgins H."/>
            <person name="Honan T."/>
            <person name="Horn A."/>
            <person name="Houde N."/>
            <person name="Hughes L."/>
            <person name="Hulme W."/>
            <person name="Husby E."/>
            <person name="Iliev I."/>
            <person name="Jaffe D."/>
            <person name="Jones C."/>
            <person name="Kamal M."/>
            <person name="Kamat A."/>
            <person name="Kamvysselis M."/>
            <person name="Karlsson E."/>
            <person name="Kells C."/>
            <person name="Kieu A."/>
            <person name="Kisner P."/>
            <person name="Kodira C."/>
            <person name="Kulbokas E."/>
            <person name="Labutti K."/>
            <person name="Lama D."/>
            <person name="Landers T."/>
            <person name="Leger J."/>
            <person name="Levine S."/>
            <person name="Lewis D."/>
            <person name="Lewis T."/>
            <person name="Lindblad-toh K."/>
            <person name="Liu X."/>
            <person name="Lokyitsang T."/>
            <person name="Lokyitsang Y."/>
            <person name="Lucien O."/>
            <person name="Lui A."/>
            <person name="Ma L.J."/>
            <person name="Mabbitt R."/>
            <person name="Macdonald J."/>
            <person name="Maclean C."/>
            <person name="Major J."/>
            <person name="Manning J."/>
            <person name="Marabella R."/>
            <person name="Maru K."/>
            <person name="Matthews C."/>
            <person name="Mauceli E."/>
            <person name="Mccarthy M."/>
            <person name="Mcdonough S."/>
            <person name="Mcghee T."/>
            <person name="Meldrim J."/>
            <person name="Meneus L."/>
            <person name="Mesirov J."/>
            <person name="Mihalev A."/>
            <person name="Mihova T."/>
            <person name="Mikkelsen T."/>
            <person name="Mlenga V."/>
            <person name="Moru K."/>
            <person name="Mozes J."/>
            <person name="Mulrain L."/>
            <person name="Munson G."/>
            <person name="Naylor J."/>
            <person name="Newes C."/>
            <person name="Nguyen C."/>
            <person name="Nguyen N."/>
            <person name="Nguyen T."/>
            <person name="Nicol R."/>
            <person name="Nielsen C."/>
            <person name="Nizzari M."/>
            <person name="Norbu C."/>
            <person name="Norbu N."/>
            <person name="O'donnell P."/>
            <person name="Okoawo O."/>
            <person name="O'leary S."/>
            <person name="Omotosho B."/>
            <person name="O'neill K."/>
            <person name="Osman S."/>
            <person name="Parker S."/>
            <person name="Perrin D."/>
            <person name="Phunkhang P."/>
            <person name="Piqani B."/>
            <person name="Purcell S."/>
            <person name="Rachupka T."/>
            <person name="Ramasamy U."/>
            <person name="Rameau R."/>
            <person name="Ray V."/>
            <person name="Raymond C."/>
            <person name="Retta R."/>
            <person name="Richardson S."/>
            <person name="Rise C."/>
            <person name="Rodriguez J."/>
            <person name="Rogers J."/>
            <person name="Rogov P."/>
            <person name="Rutman M."/>
            <person name="Schupbach R."/>
            <person name="Seaman C."/>
            <person name="Settipalli S."/>
            <person name="Sharpe T."/>
            <person name="Sheridan J."/>
            <person name="Sherpa N."/>
            <person name="Shi J."/>
            <person name="Smirnov S."/>
            <person name="Smith C."/>
            <person name="Sougnez C."/>
            <person name="Spencer B."/>
            <person name="Stalker J."/>
            <person name="Stange-thomann N."/>
            <person name="Stavropoulos S."/>
            <person name="Stetson K."/>
            <person name="Stone C."/>
            <person name="Stone S."/>
            <person name="Stubbs M."/>
            <person name="Talamas J."/>
            <person name="Tchuinga P."/>
            <person name="Tenzing P."/>
            <person name="Tesfaye S."/>
            <person name="Theodore J."/>
            <person name="Thoulutsang Y."/>
            <person name="Topham K."/>
            <person name="Towey S."/>
            <person name="Tsamla T."/>
            <person name="Tsomo N."/>
            <person name="Vallee D."/>
            <person name="Vassiliev H."/>
            <person name="Venkataraman V."/>
            <person name="Vinson J."/>
            <person name="Vo A."/>
            <person name="Wade C."/>
            <person name="Wang S."/>
            <person name="Wangchuk T."/>
            <person name="Wangdi T."/>
            <person name="Whittaker C."/>
            <person name="Wilkinson J."/>
            <person name="Wu Y."/>
            <person name="Wyman D."/>
            <person name="Yadav S."/>
            <person name="Yang S."/>
            <person name="Yang X."/>
            <person name="Yeager S."/>
            <person name="Yee E."/>
            <person name="Young G."/>
            <person name="Zainoun J."/>
            <person name="Zembeck L."/>
            <person name="Zimmer A."/>
            <person name="Zody M."/>
            <person name="Lander E."/>
        </authorList>
    </citation>
    <scope>NUCLEOTIDE SEQUENCE [LARGE SCALE GENOMIC DNA]</scope>
</reference>
<feature type="compositionally biased region" description="Polar residues" evidence="2">
    <location>
        <begin position="137"/>
        <end position="169"/>
    </location>
</feature>
<feature type="region of interest" description="Disordered" evidence="2">
    <location>
        <begin position="135"/>
        <end position="169"/>
    </location>
</feature>
<organism evidence="5 6">
    <name type="scientific">Ciona savignyi</name>
    <name type="common">Pacific transparent sea squirt</name>
    <dbReference type="NCBI Taxonomy" id="51511"/>
    <lineage>
        <taxon>Eukaryota</taxon>
        <taxon>Metazoa</taxon>
        <taxon>Chordata</taxon>
        <taxon>Tunicata</taxon>
        <taxon>Ascidiacea</taxon>
        <taxon>Phlebobranchia</taxon>
        <taxon>Cionidae</taxon>
        <taxon>Ciona</taxon>
    </lineage>
</organism>
<feature type="domain" description="EF-hand" evidence="4">
    <location>
        <begin position="54"/>
        <end position="89"/>
    </location>
</feature>
<dbReference type="Pfam" id="PF12763">
    <property type="entry name" value="EH"/>
    <property type="match status" value="1"/>
</dbReference>